<proteinExistence type="predicted"/>
<gene>
    <name evidence="2" type="ORF">DYL61_25830</name>
</gene>
<evidence type="ECO:0000313" key="3">
    <source>
        <dbReference type="Proteomes" id="UP000297734"/>
    </source>
</evidence>
<name>A0A4Z0AMY8_9PSED</name>
<reference evidence="2 3" key="1">
    <citation type="journal article" date="2019" name="Syst. Appl. Microbiol.">
        <title>New species of pathogenic Pseudomonas isolated from citrus in Tunisia: Proposal of Pseudomonas kairouanensis sp. nov. and Pseudomonas nabeulensis sp. nov.</title>
        <authorList>
            <person name="Oueslati M."/>
            <person name="Mulet M."/>
            <person name="Gomila M."/>
            <person name="Berge O."/>
            <person name="Hajlaoui M.R."/>
            <person name="Lalucat J."/>
            <person name="Sadfi-Zouaoui N."/>
            <person name="Garcia-Valdes E."/>
        </authorList>
    </citation>
    <scope>NUCLEOTIDE SEQUENCE [LARGE SCALE GENOMIC DNA]</scope>
    <source>
        <strain evidence="2 3">E10B</strain>
    </source>
</reference>
<keyword evidence="3" id="KW-1185">Reference proteome</keyword>
<dbReference type="AlphaFoldDB" id="A0A4Z0AMY8"/>
<feature type="region of interest" description="Disordered" evidence="1">
    <location>
        <begin position="77"/>
        <end position="104"/>
    </location>
</feature>
<dbReference type="EMBL" id="QUZT01000067">
    <property type="protein sequence ID" value="TFY87721.1"/>
    <property type="molecule type" value="Genomic_DNA"/>
</dbReference>
<protein>
    <submittedName>
        <fullName evidence="2">Uncharacterized protein</fullName>
    </submittedName>
</protein>
<dbReference type="OrthoDB" id="7031904at2"/>
<organism evidence="2 3">
    <name type="scientific">Pseudomonas nabeulensis</name>
    <dbReference type="NCBI Taxonomy" id="2293833"/>
    <lineage>
        <taxon>Bacteria</taxon>
        <taxon>Pseudomonadati</taxon>
        <taxon>Pseudomonadota</taxon>
        <taxon>Gammaproteobacteria</taxon>
        <taxon>Pseudomonadales</taxon>
        <taxon>Pseudomonadaceae</taxon>
        <taxon>Pseudomonas</taxon>
    </lineage>
</organism>
<evidence type="ECO:0000313" key="2">
    <source>
        <dbReference type="EMBL" id="TFY87721.1"/>
    </source>
</evidence>
<accession>A0A4Z0AMY8</accession>
<sequence>MMIADSLHVAMHLIVPSSMPFRLLPPCCRACSAGAFAPRLAQHPAQASSVQASCLERARPAAFMASVRAFAGALAASSTAPTGHRRPERQRGAKAEGKIKGRGTPLRERPVCTWGWRGTRLVAAPCRVDRQCLAGIEESASLARLASTALDGGTP</sequence>
<dbReference type="Proteomes" id="UP000297734">
    <property type="component" value="Unassembled WGS sequence"/>
</dbReference>
<evidence type="ECO:0000256" key="1">
    <source>
        <dbReference type="SAM" id="MobiDB-lite"/>
    </source>
</evidence>
<comment type="caution">
    <text evidence="2">The sequence shown here is derived from an EMBL/GenBank/DDBJ whole genome shotgun (WGS) entry which is preliminary data.</text>
</comment>
<feature type="compositionally biased region" description="Basic and acidic residues" evidence="1">
    <location>
        <begin position="89"/>
        <end position="104"/>
    </location>
</feature>